<dbReference type="AlphaFoldDB" id="A0A146JYM7"/>
<keyword evidence="1" id="KW-0175">Coiled coil</keyword>
<feature type="coiled-coil region" evidence="1">
    <location>
        <begin position="349"/>
        <end position="393"/>
    </location>
</feature>
<accession>A0A146JYM7</accession>
<reference evidence="3" key="1">
    <citation type="submission" date="2015-07" db="EMBL/GenBank/DDBJ databases">
        <title>Adaptation to a free-living lifestyle via gene acquisitions in the diplomonad Trepomonas sp. PC1.</title>
        <authorList>
            <person name="Xu F."/>
            <person name="Jerlstrom-Hultqvist J."/>
            <person name="Kolisko M."/>
            <person name="Simpson A.G.B."/>
            <person name="Roger A.J."/>
            <person name="Svard S.G."/>
            <person name="Andersson J.O."/>
        </authorList>
    </citation>
    <scope>NUCLEOTIDE SEQUENCE</scope>
    <source>
        <strain evidence="3">PC1</strain>
    </source>
</reference>
<evidence type="ECO:0000313" key="3">
    <source>
        <dbReference type="EMBL" id="JAP89793.1"/>
    </source>
</evidence>
<evidence type="ECO:0000256" key="2">
    <source>
        <dbReference type="SAM" id="MobiDB-lite"/>
    </source>
</evidence>
<feature type="non-terminal residue" evidence="3">
    <location>
        <position position="1"/>
    </location>
</feature>
<proteinExistence type="predicted"/>
<feature type="region of interest" description="Disordered" evidence="2">
    <location>
        <begin position="180"/>
        <end position="205"/>
    </location>
</feature>
<organism evidence="3">
    <name type="scientific">Trepomonas sp. PC1</name>
    <dbReference type="NCBI Taxonomy" id="1076344"/>
    <lineage>
        <taxon>Eukaryota</taxon>
        <taxon>Metamonada</taxon>
        <taxon>Diplomonadida</taxon>
        <taxon>Hexamitidae</taxon>
        <taxon>Hexamitinae</taxon>
        <taxon>Trepomonas</taxon>
    </lineage>
</organism>
<sequence length="486" mass="56108">DLQFVLDQAENGKMPFQCIEVKIDEQLGEVTMKIKLEASEELPVSKTKAVSVIISAHAFAKFSQVISMTTICPQFPESLQKVTEMTQGIASCFAFFFNQTMTQILINPQLKQSAALRSLFCKPFDQAMNDFTRQINTMTKDKVILVGKQQLFTGFDVSVNALQNAGSSFKSSVQDMLEKRQQQKEAKYEAQQPKDETQEAPKEEPKMDFVENKAEPQLIDTSVDPLYAQELLLKNHLQYLKKQKEIYQQKYNLTEKYAQKVAAISQQYEPQKILLIKPIALSGQLQQLKQIISQIEFYEINFAEQQIQMCKQAMFYNQVQKKAQYDLKFSLDKLSSVQTKLAKTDKTNADKYQKVNQQMTEQIAESEKLKLIAQKAKDEFDQQNKKFEQYQVDFSVLVKNFLLQEKKIIEVQQKAIQEMNTQFLKKGENVVCEVVDGKFVLEFGNGEAKKEIKTQVKEESKEEAKEEEKKDVKEVVEEIKEKEDEK</sequence>
<dbReference type="EMBL" id="GDID01006813">
    <property type="protein sequence ID" value="JAP89793.1"/>
    <property type="molecule type" value="Transcribed_RNA"/>
</dbReference>
<evidence type="ECO:0000256" key="1">
    <source>
        <dbReference type="SAM" id="Coils"/>
    </source>
</evidence>
<name>A0A146JYM7_9EUKA</name>
<protein>
    <submittedName>
        <fullName evidence="3">Uncharacterized protein</fullName>
    </submittedName>
</protein>
<gene>
    <name evidence="3" type="ORF">TPC1_30712</name>
</gene>
<feature type="region of interest" description="Disordered" evidence="2">
    <location>
        <begin position="452"/>
        <end position="471"/>
    </location>
</feature>